<reference evidence="13 14" key="1">
    <citation type="journal article" date="2020" name="Microorganisms">
        <title>Osmotic Adaptation and Compatible Solute Biosynthesis of Phototrophic Bacteria as Revealed from Genome Analyses.</title>
        <authorList>
            <person name="Imhoff J.F."/>
            <person name="Rahn T."/>
            <person name="Kunzel S."/>
            <person name="Keller A."/>
            <person name="Neulinger S.C."/>
        </authorList>
    </citation>
    <scope>NUCLEOTIDE SEQUENCE [LARGE SCALE GENOMIC DNA]</scope>
    <source>
        <strain evidence="13 14">DSM 9895</strain>
    </source>
</reference>
<protein>
    <recommendedName>
        <fullName evidence="3">histidine kinase</fullName>
        <ecNumber evidence="3">2.7.13.3</ecNumber>
    </recommendedName>
</protein>
<comment type="subcellular location">
    <subcellularLocation>
        <location evidence="2">Cell membrane</location>
        <topology evidence="2">Multi-pass membrane protein</topology>
    </subcellularLocation>
</comment>
<dbReference type="SUPFAM" id="SSF47384">
    <property type="entry name" value="Homodimeric domain of signal transducing histidine kinase"/>
    <property type="match status" value="1"/>
</dbReference>
<evidence type="ECO:0000256" key="5">
    <source>
        <dbReference type="ARBA" id="ARBA00022553"/>
    </source>
</evidence>
<comment type="catalytic activity">
    <reaction evidence="1">
        <text>ATP + protein L-histidine = ADP + protein N-phospho-L-histidine.</text>
        <dbReference type="EC" id="2.7.13.3"/>
    </reaction>
</comment>
<comment type="caution">
    <text evidence="13">The sequence shown here is derived from an EMBL/GenBank/DDBJ whole genome shotgun (WGS) entry which is preliminary data.</text>
</comment>
<evidence type="ECO:0000313" key="13">
    <source>
        <dbReference type="EMBL" id="MBK1670670.1"/>
    </source>
</evidence>
<evidence type="ECO:0000256" key="6">
    <source>
        <dbReference type="ARBA" id="ARBA00022679"/>
    </source>
</evidence>
<feature type="transmembrane region" description="Helical" evidence="11">
    <location>
        <begin position="199"/>
        <end position="220"/>
    </location>
</feature>
<dbReference type="SMART" id="SM00387">
    <property type="entry name" value="HATPase_c"/>
    <property type="match status" value="1"/>
</dbReference>
<dbReference type="RefSeq" id="WP_200343113.1">
    <property type="nucleotide sequence ID" value="NZ_NRRL01000107.1"/>
</dbReference>
<keyword evidence="7" id="KW-0547">Nucleotide-binding</keyword>
<accession>A0ABS1DMR5</accession>
<evidence type="ECO:0000259" key="12">
    <source>
        <dbReference type="PROSITE" id="PS50109"/>
    </source>
</evidence>
<dbReference type="PRINTS" id="PR00344">
    <property type="entry name" value="BCTRLSENSOR"/>
</dbReference>
<feature type="domain" description="Histidine kinase" evidence="12">
    <location>
        <begin position="278"/>
        <end position="533"/>
    </location>
</feature>
<dbReference type="InterPro" id="IPR004358">
    <property type="entry name" value="Sig_transdc_His_kin-like_C"/>
</dbReference>
<dbReference type="PROSITE" id="PS50109">
    <property type="entry name" value="HIS_KIN"/>
    <property type="match status" value="1"/>
</dbReference>
<evidence type="ECO:0000256" key="9">
    <source>
        <dbReference type="ARBA" id="ARBA00022840"/>
    </source>
</evidence>
<keyword evidence="11" id="KW-1133">Transmembrane helix</keyword>
<dbReference type="InterPro" id="IPR003661">
    <property type="entry name" value="HisK_dim/P_dom"/>
</dbReference>
<dbReference type="PANTHER" id="PTHR44936:SF10">
    <property type="entry name" value="SENSOR PROTEIN RSTB"/>
    <property type="match status" value="1"/>
</dbReference>
<dbReference type="Gene3D" id="3.30.565.10">
    <property type="entry name" value="Histidine kinase-like ATPase, C-terminal domain"/>
    <property type="match status" value="1"/>
</dbReference>
<name>A0ABS1DMR5_9PROT</name>
<keyword evidence="11" id="KW-0812">Transmembrane</keyword>
<evidence type="ECO:0000256" key="10">
    <source>
        <dbReference type="SAM" id="MobiDB-lite"/>
    </source>
</evidence>
<keyword evidence="11" id="KW-0472">Membrane</keyword>
<feature type="transmembrane region" description="Helical" evidence="11">
    <location>
        <begin position="9"/>
        <end position="28"/>
    </location>
</feature>
<dbReference type="InterPro" id="IPR050980">
    <property type="entry name" value="2C_sensor_his_kinase"/>
</dbReference>
<dbReference type="EC" id="2.7.13.3" evidence="3"/>
<feature type="region of interest" description="Disordered" evidence="10">
    <location>
        <begin position="446"/>
        <end position="490"/>
    </location>
</feature>
<keyword evidence="6" id="KW-0808">Transferase</keyword>
<evidence type="ECO:0000256" key="3">
    <source>
        <dbReference type="ARBA" id="ARBA00012438"/>
    </source>
</evidence>
<keyword evidence="14" id="KW-1185">Reference proteome</keyword>
<evidence type="ECO:0000313" key="14">
    <source>
        <dbReference type="Proteomes" id="UP001296873"/>
    </source>
</evidence>
<organism evidence="13 14">
    <name type="scientific">Rhodovibrio sodomensis</name>
    <dbReference type="NCBI Taxonomy" id="1088"/>
    <lineage>
        <taxon>Bacteria</taxon>
        <taxon>Pseudomonadati</taxon>
        <taxon>Pseudomonadota</taxon>
        <taxon>Alphaproteobacteria</taxon>
        <taxon>Rhodospirillales</taxon>
        <taxon>Rhodovibrionaceae</taxon>
        <taxon>Rhodovibrio</taxon>
    </lineage>
</organism>
<evidence type="ECO:0000256" key="4">
    <source>
        <dbReference type="ARBA" id="ARBA00022475"/>
    </source>
</evidence>
<evidence type="ECO:0000256" key="2">
    <source>
        <dbReference type="ARBA" id="ARBA00004651"/>
    </source>
</evidence>
<evidence type="ECO:0000256" key="8">
    <source>
        <dbReference type="ARBA" id="ARBA00022777"/>
    </source>
</evidence>
<keyword evidence="9" id="KW-0067">ATP-binding</keyword>
<dbReference type="SUPFAM" id="SSF55874">
    <property type="entry name" value="ATPase domain of HSP90 chaperone/DNA topoisomerase II/histidine kinase"/>
    <property type="match status" value="1"/>
</dbReference>
<dbReference type="CDD" id="cd00075">
    <property type="entry name" value="HATPase"/>
    <property type="match status" value="1"/>
</dbReference>
<dbReference type="InterPro" id="IPR036890">
    <property type="entry name" value="HATPase_C_sf"/>
</dbReference>
<evidence type="ECO:0000256" key="1">
    <source>
        <dbReference type="ARBA" id="ARBA00000085"/>
    </source>
</evidence>
<dbReference type="CDD" id="cd00082">
    <property type="entry name" value="HisKA"/>
    <property type="match status" value="1"/>
</dbReference>
<dbReference type="Pfam" id="PF02518">
    <property type="entry name" value="HATPase_c"/>
    <property type="match status" value="1"/>
</dbReference>
<gene>
    <name evidence="13" type="ORF">CKO28_21855</name>
</gene>
<dbReference type="Gene3D" id="1.10.287.130">
    <property type="match status" value="1"/>
</dbReference>
<dbReference type="InterPro" id="IPR003594">
    <property type="entry name" value="HATPase_dom"/>
</dbReference>
<keyword evidence="8" id="KW-0418">Kinase</keyword>
<dbReference type="InterPro" id="IPR036097">
    <property type="entry name" value="HisK_dim/P_sf"/>
</dbReference>
<keyword evidence="4" id="KW-1003">Cell membrane</keyword>
<evidence type="ECO:0000256" key="11">
    <source>
        <dbReference type="SAM" id="Phobius"/>
    </source>
</evidence>
<dbReference type="PANTHER" id="PTHR44936">
    <property type="entry name" value="SENSOR PROTEIN CREC"/>
    <property type="match status" value="1"/>
</dbReference>
<dbReference type="Proteomes" id="UP001296873">
    <property type="component" value="Unassembled WGS sequence"/>
</dbReference>
<keyword evidence="5" id="KW-0597">Phosphoprotein</keyword>
<sequence>MIRAFLHSVAAKTAVVAIVFFAVPLLLYQQFQDVDQEKRQLLLRSLENQGQVIGEALRPQLQDYDGDALRGIGQALQRLGGVDGLKIKLLLRPASADDPSGFYYIASAPSVSSDYLEEERAELVETGVFEKLQDTCAGNRPLAVRYRNPAGEEEVLTSVTPVKTDAGCWAVITSHSTDAALGAAIGQPYWQTPEVQAAFVIYVIMAVLVILLFVAIWRALRRFARAARTIRVQGISEAGPQFSQINQVPELEGVAVEFDRMVSTLRNAAHAIRHAAEDNAHAFKTPIATIAQSIEPLRRAAGDNTRAQRSIELIERSLDRLDALVAASRRMDEATAELMEAPRERIDLPQFVGATLDGYTDQAAAKGVQLDRRLANRVEVLASEDMLETVLENLLDNAIDFSPQGGRIEVSVGRQQADAVLSVTDAGPGVEPDRIQQIFERYVSSRAEHSQNGAGGNGAGRQGREAAGGAPRTAEQEDAESARIAQSPTAGSQHFGIGLWLVRRNVEAMGGEVTAENASPNGLRITARLPLST</sequence>
<evidence type="ECO:0000256" key="7">
    <source>
        <dbReference type="ARBA" id="ARBA00022741"/>
    </source>
</evidence>
<dbReference type="InterPro" id="IPR005467">
    <property type="entry name" value="His_kinase_dom"/>
</dbReference>
<dbReference type="EMBL" id="NRRL01000107">
    <property type="protein sequence ID" value="MBK1670670.1"/>
    <property type="molecule type" value="Genomic_DNA"/>
</dbReference>
<proteinExistence type="predicted"/>